<accession>A0ABP3EEI6</accession>
<dbReference type="InterPro" id="IPR036215">
    <property type="entry name" value="TM0957-like_sf"/>
</dbReference>
<evidence type="ECO:0000313" key="2">
    <source>
        <dbReference type="EMBL" id="GAA0259186.1"/>
    </source>
</evidence>
<dbReference type="RefSeq" id="WP_344651406.1">
    <property type="nucleotide sequence ID" value="NZ_BAAAGX010000020.1"/>
</dbReference>
<dbReference type="PIRSF" id="PIRSF033535">
    <property type="entry name" value="UCP033535_plp"/>
    <property type="match status" value="1"/>
</dbReference>
<dbReference type="EMBL" id="BAAAGX010000020">
    <property type="protein sequence ID" value="GAA0259186.1"/>
    <property type="molecule type" value="Genomic_DNA"/>
</dbReference>
<comment type="caution">
    <text evidence="2">The sequence shown here is derived from an EMBL/GenBank/DDBJ whole genome shotgun (WGS) entry which is preliminary data.</text>
</comment>
<dbReference type="SUPFAM" id="SSF141318">
    <property type="entry name" value="TM0957-like"/>
    <property type="match status" value="1"/>
</dbReference>
<dbReference type="Pfam" id="PF10054">
    <property type="entry name" value="DUF2291"/>
    <property type="match status" value="1"/>
</dbReference>
<evidence type="ECO:0000256" key="1">
    <source>
        <dbReference type="SAM" id="MobiDB-lite"/>
    </source>
</evidence>
<dbReference type="Gene3D" id="1.10.10.1260">
    <property type="entry name" value="Envelope glycoprotein gp160, DUF2291, helical domain"/>
    <property type="match status" value="1"/>
</dbReference>
<sequence>MTSSSSTESPAEAGPEPAPTAAPPRPAARRRTVATRPSAKVRAVQAAVVVVVLAAMGLATEWRDADAPATRAAAEQTFDPAEFGAETFPEIAPLIERNAVPLTELVPALEADPDAAGEKYGKREGSSPYSFPVTAEGTGGDLNGSLLSLVVEGLPADTQIWVQVGPAITGTSLRDATGTIKFGDFLNQVQYADAGTALNNEVRTKVLAGVQPNTLKGTKISVVGAFTFLTPEVVTLTPVKFEVTP</sequence>
<evidence type="ECO:0000313" key="3">
    <source>
        <dbReference type="Proteomes" id="UP001500967"/>
    </source>
</evidence>
<feature type="region of interest" description="Disordered" evidence="1">
    <location>
        <begin position="1"/>
        <end position="37"/>
    </location>
</feature>
<keyword evidence="3" id="KW-1185">Reference proteome</keyword>
<protein>
    <submittedName>
        <fullName evidence="2">DUF2291 domain-containing protein</fullName>
    </submittedName>
</protein>
<feature type="compositionally biased region" description="Pro residues" evidence="1">
    <location>
        <begin position="16"/>
        <end position="26"/>
    </location>
</feature>
<feature type="compositionally biased region" description="Low complexity" evidence="1">
    <location>
        <begin position="1"/>
        <end position="15"/>
    </location>
</feature>
<proteinExistence type="predicted"/>
<reference evidence="3" key="1">
    <citation type="journal article" date="2019" name="Int. J. Syst. Evol. Microbiol.">
        <title>The Global Catalogue of Microorganisms (GCM) 10K type strain sequencing project: providing services to taxonomists for standard genome sequencing and annotation.</title>
        <authorList>
            <consortium name="The Broad Institute Genomics Platform"/>
            <consortium name="The Broad Institute Genome Sequencing Center for Infectious Disease"/>
            <person name="Wu L."/>
            <person name="Ma J."/>
        </authorList>
    </citation>
    <scope>NUCLEOTIDE SEQUENCE [LARGE SCALE GENOMIC DNA]</scope>
    <source>
        <strain evidence="3">JCM 10425</strain>
    </source>
</reference>
<organism evidence="2 3">
    <name type="scientific">Cryptosporangium japonicum</name>
    <dbReference type="NCBI Taxonomy" id="80872"/>
    <lineage>
        <taxon>Bacteria</taxon>
        <taxon>Bacillati</taxon>
        <taxon>Actinomycetota</taxon>
        <taxon>Actinomycetes</taxon>
        <taxon>Cryptosporangiales</taxon>
        <taxon>Cryptosporangiaceae</taxon>
        <taxon>Cryptosporangium</taxon>
    </lineage>
</organism>
<name>A0ABP3EEI6_9ACTN</name>
<dbReference type="Gene3D" id="2.40.50.420">
    <property type="entry name" value="Envelope glycoprotein gp160, DUF2291, alpha/beta domain"/>
    <property type="match status" value="1"/>
</dbReference>
<dbReference type="Proteomes" id="UP001500967">
    <property type="component" value="Unassembled WGS sequence"/>
</dbReference>
<gene>
    <name evidence="2" type="ORF">GCM10009539_50630</name>
</gene>
<dbReference type="InterPro" id="IPR014582">
    <property type="entry name" value="UCP033535_lipo"/>
</dbReference>